<sequence length="41" mass="4926">MAHQHASIPEMKSKKPTKNGHPCWFLLLSIIFFFSQKQRRR</sequence>
<keyword evidence="2" id="KW-0812">Transmembrane</keyword>
<evidence type="ECO:0000313" key="4">
    <source>
        <dbReference type="Proteomes" id="UP000002164"/>
    </source>
</evidence>
<proteinExistence type="predicted"/>
<gene>
    <name evidence="3" type="ordered locus">Bsph_2475</name>
</gene>
<organism evidence="3 4">
    <name type="scientific">Lysinibacillus sphaericus (strain C3-41)</name>
    <dbReference type="NCBI Taxonomy" id="444177"/>
    <lineage>
        <taxon>Bacteria</taxon>
        <taxon>Bacillati</taxon>
        <taxon>Bacillota</taxon>
        <taxon>Bacilli</taxon>
        <taxon>Bacillales</taxon>
        <taxon>Bacillaceae</taxon>
        <taxon>Lysinibacillus</taxon>
    </lineage>
</organism>
<dbReference type="AlphaFoldDB" id="B1HXQ3"/>
<evidence type="ECO:0000313" key="3">
    <source>
        <dbReference type="EMBL" id="ACA40028.1"/>
    </source>
</evidence>
<protein>
    <submittedName>
        <fullName evidence="3">Uncharacterized protein</fullName>
    </submittedName>
</protein>
<dbReference type="HOGENOM" id="CLU_3272397_0_0_9"/>
<reference evidence="3 4" key="1">
    <citation type="journal article" date="2008" name="J. Bacteriol.">
        <title>Complete genome sequence of the mosquitocidal bacterium Bacillus sphaericus C3-41 and comparison with those of closely related Bacillus species.</title>
        <authorList>
            <person name="Hu X."/>
            <person name="Fan W."/>
            <person name="Han B."/>
            <person name="Liu H."/>
            <person name="Zheng D."/>
            <person name="Li Q."/>
            <person name="Dong W."/>
            <person name="Yan J."/>
            <person name="Gao M."/>
            <person name="Berry C."/>
            <person name="Yuan Z."/>
        </authorList>
    </citation>
    <scope>NUCLEOTIDE SEQUENCE [LARGE SCALE GENOMIC DNA]</scope>
    <source>
        <strain evidence="3 4">C3-41</strain>
    </source>
</reference>
<dbReference type="Proteomes" id="UP000002164">
    <property type="component" value="Chromosome"/>
</dbReference>
<evidence type="ECO:0000256" key="1">
    <source>
        <dbReference type="SAM" id="MobiDB-lite"/>
    </source>
</evidence>
<dbReference type="EMBL" id="CP000817">
    <property type="protein sequence ID" value="ACA40028.1"/>
    <property type="molecule type" value="Genomic_DNA"/>
</dbReference>
<dbReference type="KEGG" id="lsp:Bsph_2475"/>
<keyword evidence="2" id="KW-1133">Transmembrane helix</keyword>
<evidence type="ECO:0000256" key="2">
    <source>
        <dbReference type="SAM" id="Phobius"/>
    </source>
</evidence>
<name>B1HXQ3_LYSSC</name>
<accession>B1HXQ3</accession>
<feature type="transmembrane region" description="Helical" evidence="2">
    <location>
        <begin position="19"/>
        <end position="35"/>
    </location>
</feature>
<dbReference type="EnsemblBacteria" id="ACA40028">
    <property type="protein sequence ID" value="ACA40028"/>
    <property type="gene ID" value="Bsph_2475"/>
</dbReference>
<feature type="region of interest" description="Disordered" evidence="1">
    <location>
        <begin position="1"/>
        <end position="20"/>
    </location>
</feature>
<keyword evidence="2" id="KW-0472">Membrane</keyword>